<feature type="transmembrane region" description="Helical" evidence="1">
    <location>
        <begin position="143"/>
        <end position="163"/>
    </location>
</feature>
<sequence>MPNISKLTEVVLQALPDELPLPSAVETAAGAQAVNRSAVAALAFLFYDICLTFDEEVELFWPRNWTWMKFNFFFVRYVPLFVQIPLLFVGTELTPQFHFTSHDCFIWQVYQAVASICIIMSCDFVLLSRIYALYFAKKHIQRLVYICYVLEISGMCVGLGLALPGVKFDERCTVLLVPPGLLIYAGASIAFQALLFALTLYQFLSGLRMGWGNVPIVKLLMRDGTWAFFLLFIELVAEASLYGLKNHAFAGVLYSWLLTVYSFCGYRILFNINHLTRTPDGSLVSGTSATISNSFQFTSQFQQSDVSNSFELRPLSPPRVQVVP</sequence>
<evidence type="ECO:0000256" key="1">
    <source>
        <dbReference type="SAM" id="Phobius"/>
    </source>
</evidence>
<protein>
    <recommendedName>
        <fullName evidence="2">DUF6533 domain-containing protein</fullName>
    </recommendedName>
</protein>
<dbReference type="OrthoDB" id="2637653at2759"/>
<feature type="transmembrane region" description="Helical" evidence="1">
    <location>
        <begin position="183"/>
        <end position="204"/>
    </location>
</feature>
<feature type="transmembrane region" description="Helical" evidence="1">
    <location>
        <begin position="225"/>
        <end position="242"/>
    </location>
</feature>
<dbReference type="GeneID" id="66081043"/>
<reference evidence="3" key="1">
    <citation type="journal article" date="2021" name="Genome Biol. Evol.">
        <title>The assembled and annotated genome of the fairy-ring fungus Marasmius oreades.</title>
        <authorList>
            <person name="Hiltunen M."/>
            <person name="Ament-Velasquez S.L."/>
            <person name="Johannesson H."/>
        </authorList>
    </citation>
    <scope>NUCLEOTIDE SEQUENCE</scope>
    <source>
        <strain evidence="3">03SP1</strain>
    </source>
</reference>
<dbReference type="Pfam" id="PF20151">
    <property type="entry name" value="DUF6533"/>
    <property type="match status" value="1"/>
</dbReference>
<keyword evidence="4" id="KW-1185">Reference proteome</keyword>
<feature type="transmembrane region" description="Helical" evidence="1">
    <location>
        <begin position="248"/>
        <end position="269"/>
    </location>
</feature>
<dbReference type="Proteomes" id="UP001049176">
    <property type="component" value="Chromosome 8"/>
</dbReference>
<feature type="transmembrane region" description="Helical" evidence="1">
    <location>
        <begin position="109"/>
        <end position="131"/>
    </location>
</feature>
<comment type="caution">
    <text evidence="3">The sequence shown here is derived from an EMBL/GenBank/DDBJ whole genome shotgun (WGS) entry which is preliminary data.</text>
</comment>
<evidence type="ECO:0000313" key="3">
    <source>
        <dbReference type="EMBL" id="KAG7087920.1"/>
    </source>
</evidence>
<evidence type="ECO:0000259" key="2">
    <source>
        <dbReference type="Pfam" id="PF20151"/>
    </source>
</evidence>
<accession>A0A9P7UNF9</accession>
<feature type="transmembrane region" description="Helical" evidence="1">
    <location>
        <begin position="70"/>
        <end position="89"/>
    </location>
</feature>
<name>A0A9P7UNF9_9AGAR</name>
<dbReference type="InterPro" id="IPR045340">
    <property type="entry name" value="DUF6533"/>
</dbReference>
<keyword evidence="1" id="KW-0472">Membrane</keyword>
<dbReference type="KEGG" id="more:E1B28_011968"/>
<proteinExistence type="predicted"/>
<feature type="domain" description="DUF6533" evidence="2">
    <location>
        <begin position="38"/>
        <end position="81"/>
    </location>
</feature>
<dbReference type="RefSeq" id="XP_043004391.1">
    <property type="nucleotide sequence ID" value="XM_043157026.1"/>
</dbReference>
<dbReference type="AlphaFoldDB" id="A0A9P7UNF9"/>
<dbReference type="EMBL" id="CM032188">
    <property type="protein sequence ID" value="KAG7087920.1"/>
    <property type="molecule type" value="Genomic_DNA"/>
</dbReference>
<gene>
    <name evidence="3" type="ORF">E1B28_011968</name>
</gene>
<keyword evidence="1" id="KW-0812">Transmembrane</keyword>
<organism evidence="3 4">
    <name type="scientific">Marasmius oreades</name>
    <name type="common">fairy-ring Marasmius</name>
    <dbReference type="NCBI Taxonomy" id="181124"/>
    <lineage>
        <taxon>Eukaryota</taxon>
        <taxon>Fungi</taxon>
        <taxon>Dikarya</taxon>
        <taxon>Basidiomycota</taxon>
        <taxon>Agaricomycotina</taxon>
        <taxon>Agaricomycetes</taxon>
        <taxon>Agaricomycetidae</taxon>
        <taxon>Agaricales</taxon>
        <taxon>Marasmiineae</taxon>
        <taxon>Marasmiaceae</taxon>
        <taxon>Marasmius</taxon>
    </lineage>
</organism>
<keyword evidence="1" id="KW-1133">Transmembrane helix</keyword>
<evidence type="ECO:0000313" key="4">
    <source>
        <dbReference type="Proteomes" id="UP001049176"/>
    </source>
</evidence>